<dbReference type="EMBL" id="GEBQ01019674">
    <property type="protein sequence ID" value="JAT20303.1"/>
    <property type="molecule type" value="Transcribed_RNA"/>
</dbReference>
<accession>A0A1B6L9C7</accession>
<gene>
    <name evidence="1" type="ORF">g.4585</name>
    <name evidence="2" type="ORF">g.4586</name>
</gene>
<dbReference type="AlphaFoldDB" id="A0A1B6L9C7"/>
<evidence type="ECO:0000313" key="2">
    <source>
        <dbReference type="EMBL" id="JAT33546.1"/>
    </source>
</evidence>
<protein>
    <submittedName>
        <fullName evidence="1">Uncharacterized protein</fullName>
    </submittedName>
</protein>
<dbReference type="EMBL" id="GEBQ01006431">
    <property type="protein sequence ID" value="JAT33546.1"/>
    <property type="molecule type" value="Transcribed_RNA"/>
</dbReference>
<proteinExistence type="predicted"/>
<reference evidence="1" key="1">
    <citation type="submission" date="2015-11" db="EMBL/GenBank/DDBJ databases">
        <title>De novo transcriptome assembly of four potential Pierce s Disease insect vectors from Arizona vineyards.</title>
        <authorList>
            <person name="Tassone E.E."/>
        </authorList>
    </citation>
    <scope>NUCLEOTIDE SEQUENCE</scope>
</reference>
<feature type="non-terminal residue" evidence="1">
    <location>
        <position position="1"/>
    </location>
</feature>
<evidence type="ECO:0000313" key="1">
    <source>
        <dbReference type="EMBL" id="JAT20303.1"/>
    </source>
</evidence>
<sequence>LENKSKFYLKSDTGEDIKVANVFGRQRVFLYDGERTLSLDQNEWVQFVNNLPSVYTVLRDLFLIEESVKLAIETLICSEGTEEVVDLSSSVAHRLFDEVALYKRWPNGGGS</sequence>
<name>A0A1B6L9C7_9HEMI</name>
<organism evidence="1">
    <name type="scientific">Graphocephala atropunctata</name>
    <dbReference type="NCBI Taxonomy" id="36148"/>
    <lineage>
        <taxon>Eukaryota</taxon>
        <taxon>Metazoa</taxon>
        <taxon>Ecdysozoa</taxon>
        <taxon>Arthropoda</taxon>
        <taxon>Hexapoda</taxon>
        <taxon>Insecta</taxon>
        <taxon>Pterygota</taxon>
        <taxon>Neoptera</taxon>
        <taxon>Paraneoptera</taxon>
        <taxon>Hemiptera</taxon>
        <taxon>Auchenorrhyncha</taxon>
        <taxon>Membracoidea</taxon>
        <taxon>Cicadellidae</taxon>
        <taxon>Cicadellinae</taxon>
        <taxon>Cicadellini</taxon>
        <taxon>Graphocephala</taxon>
    </lineage>
</organism>